<keyword evidence="3" id="KW-0675">Receptor</keyword>
<keyword evidence="1" id="KW-0805">Transcription regulation</keyword>
<dbReference type="InterPro" id="IPR000536">
    <property type="entry name" value="Nucl_hrmn_rcpt_lig-bd"/>
</dbReference>
<evidence type="ECO:0000256" key="3">
    <source>
        <dbReference type="ARBA" id="ARBA00023170"/>
    </source>
</evidence>
<evidence type="ECO:0000313" key="6">
    <source>
        <dbReference type="Proteomes" id="UP001195483"/>
    </source>
</evidence>
<reference evidence="5" key="1">
    <citation type="journal article" date="2021" name="Genome Biol. Evol.">
        <title>A High-Quality Reference Genome for a Parasitic Bivalve with Doubly Uniparental Inheritance (Bivalvia: Unionida).</title>
        <authorList>
            <person name="Smith C.H."/>
        </authorList>
    </citation>
    <scope>NUCLEOTIDE SEQUENCE</scope>
    <source>
        <strain evidence="5">CHS0354</strain>
    </source>
</reference>
<sequence>MSHIFASATGNSVLESWMISCSACYNKELGVFAEVMNSHVDEYTAMWGQDVADITLKGMERIQNLKLTKEEMAIFRAMCITSTDREFHIEAKAQLEEVNWRYVQCLRYLTYKKGMNFERRFSQIINAVLCMREGCEMFSNLAIIKPNVWPELRENPIAYEVFFT</sequence>
<dbReference type="SUPFAM" id="SSF48508">
    <property type="entry name" value="Nuclear receptor ligand-binding domain"/>
    <property type="match status" value="1"/>
</dbReference>
<proteinExistence type="predicted"/>
<name>A0AAE0VX99_9BIVA</name>
<gene>
    <name evidence="5" type="ORF">CHS0354_040744</name>
</gene>
<organism evidence="5 6">
    <name type="scientific">Potamilus streckersoni</name>
    <dbReference type="NCBI Taxonomy" id="2493646"/>
    <lineage>
        <taxon>Eukaryota</taxon>
        <taxon>Metazoa</taxon>
        <taxon>Spiralia</taxon>
        <taxon>Lophotrochozoa</taxon>
        <taxon>Mollusca</taxon>
        <taxon>Bivalvia</taxon>
        <taxon>Autobranchia</taxon>
        <taxon>Heteroconchia</taxon>
        <taxon>Palaeoheterodonta</taxon>
        <taxon>Unionida</taxon>
        <taxon>Unionoidea</taxon>
        <taxon>Unionidae</taxon>
        <taxon>Ambleminae</taxon>
        <taxon>Lampsilini</taxon>
        <taxon>Potamilus</taxon>
    </lineage>
</organism>
<dbReference type="Gene3D" id="1.10.565.10">
    <property type="entry name" value="Retinoid X Receptor"/>
    <property type="match status" value="1"/>
</dbReference>
<dbReference type="Pfam" id="PF00104">
    <property type="entry name" value="Hormone_recep"/>
    <property type="match status" value="1"/>
</dbReference>
<evidence type="ECO:0000259" key="4">
    <source>
        <dbReference type="Pfam" id="PF00104"/>
    </source>
</evidence>
<comment type="caution">
    <text evidence="5">The sequence shown here is derived from an EMBL/GenBank/DDBJ whole genome shotgun (WGS) entry which is preliminary data.</text>
</comment>
<dbReference type="Proteomes" id="UP001195483">
    <property type="component" value="Unassembled WGS sequence"/>
</dbReference>
<accession>A0AAE0VX99</accession>
<evidence type="ECO:0000256" key="1">
    <source>
        <dbReference type="ARBA" id="ARBA00023015"/>
    </source>
</evidence>
<reference evidence="5" key="3">
    <citation type="submission" date="2023-05" db="EMBL/GenBank/DDBJ databases">
        <authorList>
            <person name="Smith C.H."/>
        </authorList>
    </citation>
    <scope>NUCLEOTIDE SEQUENCE</scope>
    <source>
        <strain evidence="5">CHS0354</strain>
        <tissue evidence="5">Mantle</tissue>
    </source>
</reference>
<keyword evidence="6" id="KW-1185">Reference proteome</keyword>
<dbReference type="InterPro" id="IPR035500">
    <property type="entry name" value="NHR-like_dom_sf"/>
</dbReference>
<protein>
    <recommendedName>
        <fullName evidence="4">NR LBD domain-containing protein</fullName>
    </recommendedName>
</protein>
<keyword evidence="2" id="KW-0804">Transcription</keyword>
<reference evidence="5" key="2">
    <citation type="journal article" date="2021" name="Genome Biol. Evol.">
        <title>Developing a high-quality reference genome for a parasitic bivalve with doubly uniparental inheritance (Bivalvia: Unionida).</title>
        <authorList>
            <person name="Smith C.H."/>
        </authorList>
    </citation>
    <scope>NUCLEOTIDE SEQUENCE</scope>
    <source>
        <strain evidence="5">CHS0354</strain>
        <tissue evidence="5">Mantle</tissue>
    </source>
</reference>
<dbReference type="EMBL" id="JAEAOA010002342">
    <property type="protein sequence ID" value="KAK3593998.1"/>
    <property type="molecule type" value="Genomic_DNA"/>
</dbReference>
<evidence type="ECO:0000313" key="5">
    <source>
        <dbReference type="EMBL" id="KAK3593998.1"/>
    </source>
</evidence>
<feature type="domain" description="NR LBD" evidence="4">
    <location>
        <begin position="7"/>
        <end position="139"/>
    </location>
</feature>
<dbReference type="AlphaFoldDB" id="A0AAE0VX99"/>
<evidence type="ECO:0000256" key="2">
    <source>
        <dbReference type="ARBA" id="ARBA00023163"/>
    </source>
</evidence>